<name>A0AAE2YNV1_9PROT</name>
<keyword evidence="2" id="KW-1185">Reference proteome</keyword>
<organism evidence="1 2">
    <name type="scientific">Igneacidithiobacillus copahuensis</name>
    <dbReference type="NCBI Taxonomy" id="2724909"/>
    <lineage>
        <taxon>Bacteria</taxon>
        <taxon>Pseudomonadati</taxon>
        <taxon>Pseudomonadota</taxon>
        <taxon>Acidithiobacillia</taxon>
        <taxon>Acidithiobacillales</taxon>
        <taxon>Acidithiobacillaceae</taxon>
        <taxon>Igneacidithiobacillus</taxon>
    </lineage>
</organism>
<gene>
    <name evidence="1" type="ORF">HFQ13_03095</name>
</gene>
<dbReference type="AlphaFoldDB" id="A0AAE2YNV1"/>
<comment type="caution">
    <text evidence="1">The sequence shown here is derived from an EMBL/GenBank/DDBJ whole genome shotgun (WGS) entry which is preliminary data.</text>
</comment>
<dbReference type="Proteomes" id="UP001197378">
    <property type="component" value="Unassembled WGS sequence"/>
</dbReference>
<accession>A0AAE2YNV1</accession>
<protein>
    <submittedName>
        <fullName evidence="1">Uncharacterized protein</fullName>
    </submittedName>
</protein>
<sequence>MDHKDILDNRVSPAGADAQGFSMIEGEIVFALQDRYHQFSMALSTVLQCLRMAEQEGGVPHLPSDWWIQVARRCAIHLD</sequence>
<reference evidence="1" key="1">
    <citation type="journal article" date="2021" name="ISME J.">
        <title>Genomic evolution of the class Acidithiobacillia: deep-branching Proteobacteria living in extreme acidic conditions.</title>
        <authorList>
            <person name="Moya-Beltran A."/>
            <person name="Beard S."/>
            <person name="Rojas-Villalobos C."/>
            <person name="Issotta F."/>
            <person name="Gallardo Y."/>
            <person name="Ulloa R."/>
            <person name="Giaveno A."/>
            <person name="Degli Esposti M."/>
            <person name="Johnson D.B."/>
            <person name="Quatrini R."/>
        </authorList>
    </citation>
    <scope>NUCLEOTIDE SEQUENCE</scope>
    <source>
        <strain evidence="1">VAN18-1</strain>
    </source>
</reference>
<dbReference type="EMBL" id="JAAXYO010000037">
    <property type="protein sequence ID" value="MBU2787208.1"/>
    <property type="molecule type" value="Genomic_DNA"/>
</dbReference>
<evidence type="ECO:0000313" key="1">
    <source>
        <dbReference type="EMBL" id="MBU2787208.1"/>
    </source>
</evidence>
<evidence type="ECO:0000313" key="2">
    <source>
        <dbReference type="Proteomes" id="UP001197378"/>
    </source>
</evidence>
<proteinExistence type="predicted"/>
<dbReference type="RefSeq" id="WP_215885373.1">
    <property type="nucleotide sequence ID" value="NZ_JAAXYO010000037.1"/>
</dbReference>